<dbReference type="InterPro" id="IPR000086">
    <property type="entry name" value="NUDIX_hydrolase_dom"/>
</dbReference>
<dbReference type="GO" id="GO:0006754">
    <property type="term" value="P:ATP biosynthetic process"/>
    <property type="evidence" value="ECO:0007669"/>
    <property type="project" value="TreeGrafter"/>
</dbReference>
<proteinExistence type="predicted"/>
<organism evidence="3 4">
    <name type="scientific">Cellulomonas chitinilytica</name>
    <dbReference type="NCBI Taxonomy" id="398759"/>
    <lineage>
        <taxon>Bacteria</taxon>
        <taxon>Bacillati</taxon>
        <taxon>Actinomycetota</taxon>
        <taxon>Actinomycetes</taxon>
        <taxon>Micrococcales</taxon>
        <taxon>Cellulomonadaceae</taxon>
        <taxon>Cellulomonas</taxon>
    </lineage>
</organism>
<dbReference type="CDD" id="cd04662">
    <property type="entry name" value="NUDIX_Hydrolase"/>
    <property type="match status" value="1"/>
</dbReference>
<evidence type="ECO:0000256" key="1">
    <source>
        <dbReference type="ARBA" id="ARBA00022801"/>
    </source>
</evidence>
<dbReference type="SUPFAM" id="SSF55811">
    <property type="entry name" value="Nudix"/>
    <property type="match status" value="1"/>
</dbReference>
<dbReference type="EMBL" id="BONK01000007">
    <property type="protein sequence ID" value="GIG21687.1"/>
    <property type="molecule type" value="Genomic_DNA"/>
</dbReference>
<keyword evidence="1" id="KW-0378">Hydrolase</keyword>
<reference evidence="3" key="1">
    <citation type="submission" date="2021-01" db="EMBL/GenBank/DDBJ databases">
        <title>Whole genome shotgun sequence of Cellulomonas chitinilytica NBRC 110799.</title>
        <authorList>
            <person name="Komaki H."/>
            <person name="Tamura T."/>
        </authorList>
    </citation>
    <scope>NUCLEOTIDE SEQUENCE</scope>
    <source>
        <strain evidence="3">NBRC 110799</strain>
    </source>
</reference>
<dbReference type="Proteomes" id="UP000632740">
    <property type="component" value="Unassembled WGS sequence"/>
</dbReference>
<evidence type="ECO:0000313" key="3">
    <source>
        <dbReference type="EMBL" id="GIG21687.1"/>
    </source>
</evidence>
<evidence type="ECO:0000259" key="2">
    <source>
        <dbReference type="PROSITE" id="PS51462"/>
    </source>
</evidence>
<dbReference type="PROSITE" id="PS00893">
    <property type="entry name" value="NUDIX_BOX"/>
    <property type="match status" value="1"/>
</dbReference>
<feature type="domain" description="Nudix hydrolase" evidence="2">
    <location>
        <begin position="19"/>
        <end position="170"/>
    </location>
</feature>
<dbReference type="Gene3D" id="3.90.79.10">
    <property type="entry name" value="Nucleoside Triphosphate Pyrophosphohydrolase"/>
    <property type="match status" value="1"/>
</dbReference>
<dbReference type="PANTHER" id="PTHR21340:SF7">
    <property type="entry name" value="NUDIX HYDROLASE DOMAIN-CONTAINING PROTEIN"/>
    <property type="match status" value="1"/>
</dbReference>
<sequence length="179" mass="19429">MLDAGCGSGRAGTPDERVHVPTSAGLLLYRRVPDGIEVLLGHMGGPFWARKDEGAWSIPKGEPAPDEPWHDTAVREFTEELGSPPPPASVDDLELGQVRQSGGKTVVAWAREGDLDVDGVRSNLVEVEWPPRSGRRLQVPEVDRAAWFAPDDARRVVVRAQAELVDRLVEMLGVPGSAR</sequence>
<accession>A0A919P1R9</accession>
<dbReference type="InterPro" id="IPR020084">
    <property type="entry name" value="NUDIX_hydrolase_CS"/>
</dbReference>
<gene>
    <name evidence="3" type="ORF">Cch01nite_24110</name>
</gene>
<keyword evidence="4" id="KW-1185">Reference proteome</keyword>
<dbReference type="InterPro" id="IPR015797">
    <property type="entry name" value="NUDIX_hydrolase-like_dom_sf"/>
</dbReference>
<dbReference type="PANTHER" id="PTHR21340">
    <property type="entry name" value="DIADENOSINE 5,5-P1,P4-TETRAPHOSPHATE PYROPHOSPHOHYDROLASE MUTT"/>
    <property type="match status" value="1"/>
</dbReference>
<protein>
    <submittedName>
        <fullName evidence="3">DNA mismatch repair protein MutT</fullName>
    </submittedName>
</protein>
<name>A0A919P1R9_9CELL</name>
<dbReference type="GO" id="GO:0006167">
    <property type="term" value="P:AMP biosynthetic process"/>
    <property type="evidence" value="ECO:0007669"/>
    <property type="project" value="TreeGrafter"/>
</dbReference>
<dbReference type="InterPro" id="IPR051325">
    <property type="entry name" value="Nudix_hydrolase_domain"/>
</dbReference>
<dbReference type="AlphaFoldDB" id="A0A919P1R9"/>
<comment type="caution">
    <text evidence="3">The sequence shown here is derived from an EMBL/GenBank/DDBJ whole genome shotgun (WGS) entry which is preliminary data.</text>
</comment>
<evidence type="ECO:0000313" key="4">
    <source>
        <dbReference type="Proteomes" id="UP000632740"/>
    </source>
</evidence>
<dbReference type="Pfam" id="PF00293">
    <property type="entry name" value="NUDIX"/>
    <property type="match status" value="1"/>
</dbReference>
<dbReference type="RefSeq" id="WP_239070385.1">
    <property type="nucleotide sequence ID" value="NZ_BONK01000007.1"/>
</dbReference>
<dbReference type="PROSITE" id="PS51462">
    <property type="entry name" value="NUDIX"/>
    <property type="match status" value="1"/>
</dbReference>
<dbReference type="GO" id="GO:0004081">
    <property type="term" value="F:bis(5'-nucleosyl)-tetraphosphatase (asymmetrical) activity"/>
    <property type="evidence" value="ECO:0007669"/>
    <property type="project" value="TreeGrafter"/>
</dbReference>